<dbReference type="SUPFAM" id="SSF54909">
    <property type="entry name" value="Dimeric alpha+beta barrel"/>
    <property type="match status" value="1"/>
</dbReference>
<dbReference type="PANTHER" id="PTHR30154">
    <property type="entry name" value="LEUCINE-RESPONSIVE REGULATORY PROTEIN"/>
    <property type="match status" value="1"/>
</dbReference>
<dbReference type="SMART" id="SM00344">
    <property type="entry name" value="HTH_ASNC"/>
    <property type="match status" value="1"/>
</dbReference>
<dbReference type="OrthoDB" id="9800326at2"/>
<dbReference type="EMBL" id="QMIF01000011">
    <property type="protein sequence ID" value="TVM32325.1"/>
    <property type="molecule type" value="Genomic_DNA"/>
</dbReference>
<dbReference type="InterPro" id="IPR036390">
    <property type="entry name" value="WH_DNA-bd_sf"/>
</dbReference>
<evidence type="ECO:0000313" key="6">
    <source>
        <dbReference type="EMBL" id="QJT10377.1"/>
    </source>
</evidence>
<evidence type="ECO:0000259" key="5">
    <source>
        <dbReference type="PROSITE" id="PS50956"/>
    </source>
</evidence>
<accession>A0A6P1ZDJ5</accession>
<proteinExistence type="predicted"/>
<evidence type="ECO:0000256" key="4">
    <source>
        <dbReference type="SAM" id="MobiDB-lite"/>
    </source>
</evidence>
<protein>
    <submittedName>
        <fullName evidence="7">Lrp/AsnC family transcriptional regulator</fullName>
    </submittedName>
</protein>
<keyword evidence="9" id="KW-1185">Reference proteome</keyword>
<dbReference type="EMBL" id="CP039543">
    <property type="protein sequence ID" value="QJT10377.1"/>
    <property type="molecule type" value="Genomic_DNA"/>
</dbReference>
<dbReference type="GO" id="GO:0006355">
    <property type="term" value="P:regulation of DNA-templated transcription"/>
    <property type="evidence" value="ECO:0007669"/>
    <property type="project" value="UniProtKB-ARBA"/>
</dbReference>
<dbReference type="GO" id="GO:0005829">
    <property type="term" value="C:cytosol"/>
    <property type="evidence" value="ECO:0007669"/>
    <property type="project" value="TreeGrafter"/>
</dbReference>
<dbReference type="CDD" id="cd00090">
    <property type="entry name" value="HTH_ARSR"/>
    <property type="match status" value="1"/>
</dbReference>
<keyword evidence="3" id="KW-0804">Transcription</keyword>
<name>A0A6P1ZDJ5_9BACT</name>
<dbReference type="Proteomes" id="UP000434052">
    <property type="component" value="Unassembled WGS sequence"/>
</dbReference>
<feature type="region of interest" description="Disordered" evidence="4">
    <location>
        <begin position="1"/>
        <end position="22"/>
    </location>
</feature>
<dbReference type="PANTHER" id="PTHR30154:SF53">
    <property type="entry name" value="HTH-TYPE TRANSCRIPTIONAL REGULATOR LRPC"/>
    <property type="match status" value="1"/>
</dbReference>
<gene>
    <name evidence="7" type="ORF">DQK91_15715</name>
    <name evidence="6" type="ORF">E8L03_16200</name>
</gene>
<dbReference type="SUPFAM" id="SSF46785">
    <property type="entry name" value="Winged helix' DNA-binding domain"/>
    <property type="match status" value="1"/>
</dbReference>
<dbReference type="Proteomes" id="UP000503251">
    <property type="component" value="Chromosome"/>
</dbReference>
<evidence type="ECO:0000256" key="2">
    <source>
        <dbReference type="ARBA" id="ARBA00023125"/>
    </source>
</evidence>
<dbReference type="Gene3D" id="1.10.10.10">
    <property type="entry name" value="Winged helix-like DNA-binding domain superfamily/Winged helix DNA-binding domain"/>
    <property type="match status" value="1"/>
</dbReference>
<dbReference type="Pfam" id="PF13412">
    <property type="entry name" value="HTH_24"/>
    <property type="match status" value="1"/>
</dbReference>
<dbReference type="AlphaFoldDB" id="A0A6P1ZDJ5"/>
<dbReference type="InterPro" id="IPR019888">
    <property type="entry name" value="Tscrpt_reg_AsnC-like"/>
</dbReference>
<dbReference type="InterPro" id="IPR019887">
    <property type="entry name" value="Tscrpt_reg_AsnC/Lrp_C"/>
</dbReference>
<evidence type="ECO:0000313" key="7">
    <source>
        <dbReference type="EMBL" id="TVM32325.1"/>
    </source>
</evidence>
<dbReference type="PRINTS" id="PR00033">
    <property type="entry name" value="HTHASNC"/>
</dbReference>
<reference evidence="6 9" key="2">
    <citation type="submission" date="2019-04" db="EMBL/GenBank/DDBJ databases">
        <title>Isolation and culture of sulfate reducing bacteria from the cold seep of the South China Sea.</title>
        <authorList>
            <person name="Sun C."/>
            <person name="Liu R."/>
        </authorList>
    </citation>
    <scope>NUCLEOTIDE SEQUENCE [LARGE SCALE GENOMIC DNA]</scope>
    <source>
        <strain evidence="6 9">CS1</strain>
    </source>
</reference>
<organism evidence="7 8">
    <name type="scientific">Oceanidesulfovibrio marinus</name>
    <dbReference type="NCBI Taxonomy" id="370038"/>
    <lineage>
        <taxon>Bacteria</taxon>
        <taxon>Pseudomonadati</taxon>
        <taxon>Thermodesulfobacteriota</taxon>
        <taxon>Desulfovibrionia</taxon>
        <taxon>Desulfovibrionales</taxon>
        <taxon>Desulfovibrionaceae</taxon>
        <taxon>Oceanidesulfovibrio</taxon>
    </lineage>
</organism>
<sequence>MNSETAFEETLYESNGRPEAAGELDPVDRAILDALQENARITNAAIARRVSMAPSAVLERIRKLERKGLIRGYEARLNAKALGHGLTAFTFVRSEEAPGDTSAGELLARIPEVMEVHHTAGHDCYLVKVRVADTDHLGRLLKEFGRISSVRDTRTTVVLSTLKESARLPIPVDEEYLAGADPAED</sequence>
<evidence type="ECO:0000256" key="1">
    <source>
        <dbReference type="ARBA" id="ARBA00023015"/>
    </source>
</evidence>
<keyword evidence="2" id="KW-0238">DNA-binding</keyword>
<dbReference type="GO" id="GO:0043200">
    <property type="term" value="P:response to amino acid"/>
    <property type="evidence" value="ECO:0007669"/>
    <property type="project" value="TreeGrafter"/>
</dbReference>
<dbReference type="InterPro" id="IPR011008">
    <property type="entry name" value="Dimeric_a/b-barrel"/>
</dbReference>
<evidence type="ECO:0000313" key="9">
    <source>
        <dbReference type="Proteomes" id="UP000503251"/>
    </source>
</evidence>
<dbReference type="RefSeq" id="WP_144306336.1">
    <property type="nucleotide sequence ID" value="NZ_CP039543.1"/>
</dbReference>
<dbReference type="GO" id="GO:0043565">
    <property type="term" value="F:sequence-specific DNA binding"/>
    <property type="evidence" value="ECO:0007669"/>
    <property type="project" value="InterPro"/>
</dbReference>
<dbReference type="PROSITE" id="PS50956">
    <property type="entry name" value="HTH_ASNC_2"/>
    <property type="match status" value="1"/>
</dbReference>
<feature type="compositionally biased region" description="Acidic residues" evidence="4">
    <location>
        <begin position="1"/>
        <end position="11"/>
    </location>
</feature>
<keyword evidence="1" id="KW-0805">Transcription regulation</keyword>
<dbReference type="InterPro" id="IPR011991">
    <property type="entry name" value="ArsR-like_HTH"/>
</dbReference>
<feature type="domain" description="HTH asnC-type" evidence="5">
    <location>
        <begin position="24"/>
        <end position="85"/>
    </location>
</feature>
<dbReference type="InterPro" id="IPR000485">
    <property type="entry name" value="AsnC-type_HTH_dom"/>
</dbReference>
<dbReference type="Gene3D" id="3.30.70.920">
    <property type="match status" value="1"/>
</dbReference>
<dbReference type="Pfam" id="PF01037">
    <property type="entry name" value="AsnC_trans_reg"/>
    <property type="match status" value="1"/>
</dbReference>
<reference evidence="7 8" key="1">
    <citation type="submission" date="2018-06" db="EMBL/GenBank/DDBJ databases">
        <title>Complete genome of Desulfovibrio marinus P48SEP.</title>
        <authorList>
            <person name="Crispim J.S."/>
            <person name="Vidigal P.M.P."/>
            <person name="Silva L.C.F."/>
            <person name="Araujo L.C."/>
            <person name="Laguardia C.N."/>
            <person name="Dias R.S."/>
            <person name="Sousa M.P."/>
            <person name="Paula S.O."/>
            <person name="Silva C."/>
        </authorList>
    </citation>
    <scope>NUCLEOTIDE SEQUENCE [LARGE SCALE GENOMIC DNA]</scope>
    <source>
        <strain evidence="7 8">P48SEP</strain>
    </source>
</reference>
<dbReference type="InterPro" id="IPR036388">
    <property type="entry name" value="WH-like_DNA-bd_sf"/>
</dbReference>
<evidence type="ECO:0000256" key="3">
    <source>
        <dbReference type="ARBA" id="ARBA00023163"/>
    </source>
</evidence>
<evidence type="ECO:0000313" key="8">
    <source>
        <dbReference type="Proteomes" id="UP000434052"/>
    </source>
</evidence>